<accession>C6HDI8</accession>
<dbReference type="STRING" id="544712.C6HDI8"/>
<evidence type="ECO:0000313" key="3">
    <source>
        <dbReference type="Proteomes" id="UP000002624"/>
    </source>
</evidence>
<feature type="compositionally biased region" description="Polar residues" evidence="1">
    <location>
        <begin position="31"/>
        <end position="45"/>
    </location>
</feature>
<feature type="region of interest" description="Disordered" evidence="1">
    <location>
        <begin position="25"/>
        <end position="45"/>
    </location>
</feature>
<evidence type="ECO:0000313" key="2">
    <source>
        <dbReference type="EMBL" id="EER41622.1"/>
    </source>
</evidence>
<proteinExistence type="predicted"/>
<sequence length="151" mass="15981">MQIFVHSNLPFEPVPELTRELRLKGKAEGEISSQSGNGARNALSSSAGDVFKKVEVSGEFGSDPLTDEKASCFASPTMLPPRRPRPSRKRTLEADGETILALHGAEMVCLLGSGGFGKGRKGMQKKGLRLNHSIVSCSTAVLGREGGGEVS</sequence>
<dbReference type="AlphaFoldDB" id="C6HDI8"/>
<feature type="region of interest" description="Disordered" evidence="1">
    <location>
        <begin position="67"/>
        <end position="92"/>
    </location>
</feature>
<dbReference type="Proteomes" id="UP000002624">
    <property type="component" value="Unassembled WGS sequence"/>
</dbReference>
<dbReference type="EMBL" id="GG692423">
    <property type="protein sequence ID" value="EER41622.1"/>
    <property type="molecule type" value="Genomic_DNA"/>
</dbReference>
<evidence type="ECO:0000256" key="1">
    <source>
        <dbReference type="SAM" id="MobiDB-lite"/>
    </source>
</evidence>
<protein>
    <submittedName>
        <fullName evidence="2">Uncharacterized protein</fullName>
    </submittedName>
</protein>
<gene>
    <name evidence="2" type="ORF">HCDG_04269</name>
</gene>
<dbReference type="VEuPathDB" id="FungiDB:HCDG_04269"/>
<reference evidence="3" key="1">
    <citation type="submission" date="2009-05" db="EMBL/GenBank/DDBJ databases">
        <title>The genome sequence of Ajellomyces capsulatus strain H143.</title>
        <authorList>
            <person name="Champion M."/>
            <person name="Cuomo C.A."/>
            <person name="Ma L.-J."/>
            <person name="Henn M.R."/>
            <person name="Sil A."/>
            <person name="Goldman B."/>
            <person name="Young S.K."/>
            <person name="Kodira C.D."/>
            <person name="Zeng Q."/>
            <person name="Koehrsen M."/>
            <person name="Alvarado L."/>
            <person name="Berlin A.M."/>
            <person name="Borenstein D."/>
            <person name="Chen Z."/>
            <person name="Engels R."/>
            <person name="Freedman E."/>
            <person name="Gellesch M."/>
            <person name="Goldberg J."/>
            <person name="Griggs A."/>
            <person name="Gujja S."/>
            <person name="Heiman D.I."/>
            <person name="Hepburn T.A."/>
            <person name="Howarth C."/>
            <person name="Jen D."/>
            <person name="Larson L."/>
            <person name="Lewis B."/>
            <person name="Mehta T."/>
            <person name="Park D."/>
            <person name="Pearson M."/>
            <person name="Roberts A."/>
            <person name="Saif S."/>
            <person name="Shea T.D."/>
            <person name="Shenoy N."/>
            <person name="Sisk P."/>
            <person name="Stolte C."/>
            <person name="Sykes S."/>
            <person name="Walk T."/>
            <person name="White J."/>
            <person name="Yandava C."/>
            <person name="Klein B."/>
            <person name="McEwen J.G."/>
            <person name="Puccia R."/>
            <person name="Goldman G.H."/>
            <person name="Felipe M.S."/>
            <person name="Nino-Vega G."/>
            <person name="San-Blas G."/>
            <person name="Taylor J.W."/>
            <person name="Mendoza L."/>
            <person name="Galagan J.E."/>
            <person name="Nusbaum C."/>
            <person name="Birren B.W."/>
        </authorList>
    </citation>
    <scope>NUCLEOTIDE SEQUENCE [LARGE SCALE GENOMIC DNA]</scope>
    <source>
        <strain evidence="3">H143</strain>
    </source>
</reference>
<dbReference type="HOGENOM" id="CLU_1730913_0_0_1"/>
<organism evidence="2 3">
    <name type="scientific">Ajellomyces capsulatus (strain H143)</name>
    <name type="common">Darling's disease fungus</name>
    <name type="synonym">Histoplasma capsulatum</name>
    <dbReference type="NCBI Taxonomy" id="544712"/>
    <lineage>
        <taxon>Eukaryota</taxon>
        <taxon>Fungi</taxon>
        <taxon>Dikarya</taxon>
        <taxon>Ascomycota</taxon>
        <taxon>Pezizomycotina</taxon>
        <taxon>Eurotiomycetes</taxon>
        <taxon>Eurotiomycetidae</taxon>
        <taxon>Onygenales</taxon>
        <taxon>Ajellomycetaceae</taxon>
        <taxon>Histoplasma</taxon>
    </lineage>
</organism>
<name>C6HDI8_AJECH</name>